<feature type="signal peptide" evidence="12">
    <location>
        <begin position="1"/>
        <end position="26"/>
    </location>
</feature>
<gene>
    <name evidence="14" type="ORF">DEO72_LG1g1095</name>
</gene>
<dbReference type="InterPro" id="IPR011050">
    <property type="entry name" value="Pectin_lyase_fold/virulence"/>
</dbReference>
<dbReference type="PANTHER" id="PTHR31321">
    <property type="entry name" value="ACYL-COA THIOESTER HYDROLASE YBHC-RELATED"/>
    <property type="match status" value="1"/>
</dbReference>
<dbReference type="GO" id="GO:0045490">
    <property type="term" value="P:pectin catabolic process"/>
    <property type="evidence" value="ECO:0007669"/>
    <property type="project" value="UniProtKB-UniRule"/>
</dbReference>
<evidence type="ECO:0000256" key="8">
    <source>
        <dbReference type="ARBA" id="ARBA00023180"/>
    </source>
</evidence>
<accession>A0A4D6KLH3</accession>
<dbReference type="SUPFAM" id="SSF51126">
    <property type="entry name" value="Pectin lyase-like"/>
    <property type="match status" value="1"/>
</dbReference>
<feature type="domain" description="Pectinesterase catalytic" evidence="13">
    <location>
        <begin position="50"/>
        <end position="335"/>
    </location>
</feature>
<dbReference type="Pfam" id="PF01095">
    <property type="entry name" value="Pectinesterase"/>
    <property type="match status" value="1"/>
</dbReference>
<dbReference type="PROSITE" id="PS00503">
    <property type="entry name" value="PECTINESTERASE_2"/>
    <property type="match status" value="1"/>
</dbReference>
<dbReference type="Proteomes" id="UP000501690">
    <property type="component" value="Linkage Group LG1"/>
</dbReference>
<evidence type="ECO:0000256" key="4">
    <source>
        <dbReference type="ARBA" id="ARBA00013229"/>
    </source>
</evidence>
<evidence type="ECO:0000256" key="7">
    <source>
        <dbReference type="ARBA" id="ARBA00023085"/>
    </source>
</evidence>
<evidence type="ECO:0000256" key="6">
    <source>
        <dbReference type="ARBA" id="ARBA00022801"/>
    </source>
</evidence>
<evidence type="ECO:0000259" key="13">
    <source>
        <dbReference type="Pfam" id="PF01095"/>
    </source>
</evidence>
<name>A0A4D6KLH3_VIGUN</name>
<keyword evidence="8" id="KW-0325">Glycoprotein</keyword>
<dbReference type="OrthoDB" id="2019149at2759"/>
<evidence type="ECO:0000256" key="5">
    <source>
        <dbReference type="ARBA" id="ARBA00022512"/>
    </source>
</evidence>
<dbReference type="PANTHER" id="PTHR31321:SF98">
    <property type="entry name" value="PECTINESTERASE 67-RELATED"/>
    <property type="match status" value="1"/>
</dbReference>
<dbReference type="Gene3D" id="2.160.20.10">
    <property type="entry name" value="Single-stranded right-handed beta-helix, Pectin lyase-like"/>
    <property type="match status" value="1"/>
</dbReference>
<comment type="catalytic activity">
    <reaction evidence="9 12">
        <text>[(1-&gt;4)-alpha-D-galacturonosyl methyl ester](n) + n H2O = [(1-&gt;4)-alpha-D-galacturonosyl](n) + n methanol + n H(+)</text>
        <dbReference type="Rhea" id="RHEA:22380"/>
        <dbReference type="Rhea" id="RHEA-COMP:14570"/>
        <dbReference type="Rhea" id="RHEA-COMP:14573"/>
        <dbReference type="ChEBI" id="CHEBI:15377"/>
        <dbReference type="ChEBI" id="CHEBI:15378"/>
        <dbReference type="ChEBI" id="CHEBI:17790"/>
        <dbReference type="ChEBI" id="CHEBI:140522"/>
        <dbReference type="ChEBI" id="CHEBI:140523"/>
        <dbReference type="EC" id="3.1.1.11"/>
    </reaction>
</comment>
<dbReference type="GO" id="GO:0042545">
    <property type="term" value="P:cell wall modification"/>
    <property type="evidence" value="ECO:0007669"/>
    <property type="project" value="UniProtKB-UniRule"/>
</dbReference>
<dbReference type="InterPro" id="IPR000070">
    <property type="entry name" value="Pectinesterase_cat"/>
</dbReference>
<dbReference type="InterPro" id="IPR012334">
    <property type="entry name" value="Pectin_lyas_fold"/>
</dbReference>
<keyword evidence="12" id="KW-0732">Signal</keyword>
<dbReference type="EMBL" id="CP039345">
    <property type="protein sequence ID" value="QCD77470.1"/>
    <property type="molecule type" value="Genomic_DNA"/>
</dbReference>
<evidence type="ECO:0000256" key="10">
    <source>
        <dbReference type="ARBA" id="ARBA00057335"/>
    </source>
</evidence>
<dbReference type="EC" id="3.1.1.11" evidence="4 12"/>
<evidence type="ECO:0000256" key="1">
    <source>
        <dbReference type="ARBA" id="ARBA00004191"/>
    </source>
</evidence>
<dbReference type="UniPathway" id="UPA00545">
    <property type="reaction ID" value="UER00823"/>
</dbReference>
<evidence type="ECO:0000313" key="14">
    <source>
        <dbReference type="EMBL" id="QCD77470.1"/>
    </source>
</evidence>
<reference evidence="14 15" key="1">
    <citation type="submission" date="2019-04" db="EMBL/GenBank/DDBJ databases">
        <title>An improved genome assembly and genetic linkage map for asparagus bean, Vigna unguiculata ssp. sesquipedialis.</title>
        <authorList>
            <person name="Xia Q."/>
            <person name="Zhang R."/>
            <person name="Dong Y."/>
        </authorList>
    </citation>
    <scope>NUCLEOTIDE SEQUENCE [LARGE SCALE GENOMIC DNA]</scope>
    <source>
        <tissue evidence="14">Leaf</tissue>
    </source>
</reference>
<keyword evidence="7 12" id="KW-0063">Aspartyl esterase</keyword>
<comment type="subcellular location">
    <subcellularLocation>
        <location evidence="1">Secreted</location>
        <location evidence="1">Cell wall</location>
    </subcellularLocation>
</comment>
<evidence type="ECO:0000256" key="11">
    <source>
        <dbReference type="PROSITE-ProRule" id="PRU10040"/>
    </source>
</evidence>
<keyword evidence="5" id="KW-0134">Cell wall</keyword>
<dbReference type="AlphaFoldDB" id="A0A4D6KLH3"/>
<dbReference type="FunFam" id="2.160.20.10:FF:000013">
    <property type="entry name" value="Pectinesterase"/>
    <property type="match status" value="1"/>
</dbReference>
<sequence>MPNLPSSSSFLLSAILIFCISHSALATNHAETIADSPMLTQKLGINRTIKVDINGNGDFTSVQAAIDSIPEDNSQWVIVHIRKGVYREKVRIRSNKPYIFLRGNGRGRTGITWSQSSTDNVASATVRIEAHDVIVFGISFQNEAPTGRAYTSQNQSVAVYVAAEKVAFYHCSFYSTHNTLFDQKGRHYYANCYIQGSIDFIFGRARTIFYHPEIFVVDDKRLTVQGSITAHNRENAEELNGYIFIKGMVYGTGAVYLGRAKGPYSRVIFSETYLSKTIVPAGWTNWSHSGSTKNIVHGEYNCRGPGAVREGRAPWSMQLTKKDVEQFLSIDYIDGKNWLPVWL</sequence>
<evidence type="ECO:0000313" key="15">
    <source>
        <dbReference type="Proteomes" id="UP000501690"/>
    </source>
</evidence>
<dbReference type="GO" id="GO:0030599">
    <property type="term" value="F:pectinesterase activity"/>
    <property type="evidence" value="ECO:0007669"/>
    <property type="project" value="UniProtKB-UniRule"/>
</dbReference>
<evidence type="ECO:0000256" key="12">
    <source>
        <dbReference type="RuleBase" id="RU000589"/>
    </source>
</evidence>
<protein>
    <recommendedName>
        <fullName evidence="4 12">Pectinesterase</fullName>
        <ecNumber evidence="4 12">3.1.1.11</ecNumber>
    </recommendedName>
</protein>
<comment type="similarity">
    <text evidence="3">Belongs to the pectinesterase family.</text>
</comment>
<keyword evidence="5" id="KW-0964">Secreted</keyword>
<dbReference type="Gramene" id="Vigun06g130300.1.v1.2">
    <property type="protein sequence ID" value="Vigun06g130300.1.v1.2"/>
    <property type="gene ID" value="Vigun06g130300.v1.2"/>
</dbReference>
<proteinExistence type="inferred from homology"/>
<feature type="active site" evidence="11">
    <location>
        <position position="199"/>
    </location>
</feature>
<comment type="function">
    <text evidence="10">Acts in the modification of cell walls via demethylesterification of cell wall pectin.</text>
</comment>
<evidence type="ECO:0000256" key="3">
    <source>
        <dbReference type="ARBA" id="ARBA00008891"/>
    </source>
</evidence>
<feature type="chain" id="PRO_5019882259" description="Pectinesterase" evidence="12">
    <location>
        <begin position="27"/>
        <end position="343"/>
    </location>
</feature>
<evidence type="ECO:0000256" key="2">
    <source>
        <dbReference type="ARBA" id="ARBA00005184"/>
    </source>
</evidence>
<dbReference type="InterPro" id="IPR033131">
    <property type="entry name" value="Pectinesterase_Asp_AS"/>
</dbReference>
<keyword evidence="6 12" id="KW-0378">Hydrolase</keyword>
<organism evidence="14 15">
    <name type="scientific">Vigna unguiculata</name>
    <name type="common">Cowpea</name>
    <dbReference type="NCBI Taxonomy" id="3917"/>
    <lineage>
        <taxon>Eukaryota</taxon>
        <taxon>Viridiplantae</taxon>
        <taxon>Streptophyta</taxon>
        <taxon>Embryophyta</taxon>
        <taxon>Tracheophyta</taxon>
        <taxon>Spermatophyta</taxon>
        <taxon>Magnoliopsida</taxon>
        <taxon>eudicotyledons</taxon>
        <taxon>Gunneridae</taxon>
        <taxon>Pentapetalae</taxon>
        <taxon>rosids</taxon>
        <taxon>fabids</taxon>
        <taxon>Fabales</taxon>
        <taxon>Fabaceae</taxon>
        <taxon>Papilionoideae</taxon>
        <taxon>50 kb inversion clade</taxon>
        <taxon>NPAAA clade</taxon>
        <taxon>indigoferoid/millettioid clade</taxon>
        <taxon>Phaseoleae</taxon>
        <taxon>Vigna</taxon>
    </lineage>
</organism>
<evidence type="ECO:0000256" key="9">
    <source>
        <dbReference type="ARBA" id="ARBA00047928"/>
    </source>
</evidence>
<comment type="pathway">
    <text evidence="2 12">Glycan metabolism; pectin degradation; 2-dehydro-3-deoxy-D-gluconate from pectin: step 1/5.</text>
</comment>
<keyword evidence="15" id="KW-1185">Reference proteome</keyword>